<proteinExistence type="predicted"/>
<dbReference type="EMBL" id="MU157844">
    <property type="protein sequence ID" value="KAF9529659.1"/>
    <property type="molecule type" value="Genomic_DNA"/>
</dbReference>
<comment type="caution">
    <text evidence="1">The sequence shown here is derived from an EMBL/GenBank/DDBJ whole genome shotgun (WGS) entry which is preliminary data.</text>
</comment>
<dbReference type="AlphaFoldDB" id="A0A9P6EJ81"/>
<gene>
    <name evidence="1" type="ORF">CPB83DRAFT_905788</name>
</gene>
<keyword evidence="2" id="KW-1185">Reference proteome</keyword>
<evidence type="ECO:0000313" key="1">
    <source>
        <dbReference type="EMBL" id="KAF9529659.1"/>
    </source>
</evidence>
<evidence type="ECO:0000313" key="2">
    <source>
        <dbReference type="Proteomes" id="UP000807306"/>
    </source>
</evidence>
<protein>
    <submittedName>
        <fullName evidence="1">Uncharacterized protein</fullName>
    </submittedName>
</protein>
<reference evidence="1" key="1">
    <citation type="submission" date="2020-11" db="EMBL/GenBank/DDBJ databases">
        <authorList>
            <consortium name="DOE Joint Genome Institute"/>
            <person name="Ahrendt S."/>
            <person name="Riley R."/>
            <person name="Andreopoulos W."/>
            <person name="Labutti K."/>
            <person name="Pangilinan J."/>
            <person name="Ruiz-Duenas F.J."/>
            <person name="Barrasa J.M."/>
            <person name="Sanchez-Garcia M."/>
            <person name="Camarero S."/>
            <person name="Miyauchi S."/>
            <person name="Serrano A."/>
            <person name="Linde D."/>
            <person name="Babiker R."/>
            <person name="Drula E."/>
            <person name="Ayuso-Fernandez I."/>
            <person name="Pacheco R."/>
            <person name="Padilla G."/>
            <person name="Ferreira P."/>
            <person name="Barriuso J."/>
            <person name="Kellner H."/>
            <person name="Castanera R."/>
            <person name="Alfaro M."/>
            <person name="Ramirez L."/>
            <person name="Pisabarro A.G."/>
            <person name="Kuo A."/>
            <person name="Tritt A."/>
            <person name="Lipzen A."/>
            <person name="He G."/>
            <person name="Yan M."/>
            <person name="Ng V."/>
            <person name="Cullen D."/>
            <person name="Martin F."/>
            <person name="Rosso M.-N."/>
            <person name="Henrissat B."/>
            <person name="Hibbett D."/>
            <person name="Martinez A.T."/>
            <person name="Grigoriev I.V."/>
        </authorList>
    </citation>
    <scope>NUCLEOTIDE SEQUENCE</scope>
    <source>
        <strain evidence="1">CBS 506.95</strain>
    </source>
</reference>
<name>A0A9P6EJ81_9AGAR</name>
<accession>A0A9P6EJ81</accession>
<dbReference type="OrthoDB" id="3156934at2759"/>
<dbReference type="Proteomes" id="UP000807306">
    <property type="component" value="Unassembled WGS sequence"/>
</dbReference>
<sequence>MCKPSDEIRGYIFNIAANWPKSKYADLPRFLVERFNISFVCQNWRIVSVGTSMIRSFITSDHPQNCTRALLELSKMLTLICHASSSCDDRASQSSATVFVKEALQGNLSESRRHRIQELKLDSSAREAQAFWDTLPPYAPYLRLILRNAQLSTLEHLPTFDKLINTLQRMPDLVSLDLDEHLPINGTIDGLRNVLNYLRVPIETKLDLCYQGYADTPARTEALLSNLNARSYRLWEDGFLCNAWERPLERDISGPGSSLMIEWSFPIDVLLKTLPSLQALSHFSTLVLDRIENIGPNALAQQCFGNVLSLEMLVLEERRPSALSPFQDPQDQQLAEG</sequence>
<organism evidence="1 2">
    <name type="scientific">Crepidotus variabilis</name>
    <dbReference type="NCBI Taxonomy" id="179855"/>
    <lineage>
        <taxon>Eukaryota</taxon>
        <taxon>Fungi</taxon>
        <taxon>Dikarya</taxon>
        <taxon>Basidiomycota</taxon>
        <taxon>Agaricomycotina</taxon>
        <taxon>Agaricomycetes</taxon>
        <taxon>Agaricomycetidae</taxon>
        <taxon>Agaricales</taxon>
        <taxon>Agaricineae</taxon>
        <taxon>Crepidotaceae</taxon>
        <taxon>Crepidotus</taxon>
    </lineage>
</organism>